<comment type="caution">
    <text evidence="2">The sequence shown here is derived from an EMBL/GenBank/DDBJ whole genome shotgun (WGS) entry which is preliminary data.</text>
</comment>
<name>A0A147EY95_MICTE</name>
<dbReference type="RefSeq" id="WP_058623324.1">
    <property type="nucleotide sequence ID" value="NZ_LDRT01000039.1"/>
</dbReference>
<evidence type="ECO:0000313" key="2">
    <source>
        <dbReference type="EMBL" id="KTR95174.1"/>
    </source>
</evidence>
<dbReference type="EMBL" id="LDRT01000039">
    <property type="protein sequence ID" value="KTR95174.1"/>
    <property type="molecule type" value="Genomic_DNA"/>
</dbReference>
<dbReference type="AlphaFoldDB" id="A0A147EY95"/>
<feature type="region of interest" description="Disordered" evidence="1">
    <location>
        <begin position="136"/>
        <end position="278"/>
    </location>
</feature>
<dbReference type="Proteomes" id="UP000075025">
    <property type="component" value="Unassembled WGS sequence"/>
</dbReference>
<proteinExistence type="predicted"/>
<feature type="compositionally biased region" description="Low complexity" evidence="1">
    <location>
        <begin position="189"/>
        <end position="205"/>
    </location>
</feature>
<protein>
    <submittedName>
        <fullName evidence="2">Uncharacterized protein</fullName>
    </submittedName>
</protein>
<dbReference type="PATRIC" id="fig|2033.6.peg.2347"/>
<feature type="compositionally biased region" description="Low complexity" evidence="1">
    <location>
        <begin position="238"/>
        <end position="269"/>
    </location>
</feature>
<evidence type="ECO:0000256" key="1">
    <source>
        <dbReference type="SAM" id="MobiDB-lite"/>
    </source>
</evidence>
<reference evidence="2 3" key="1">
    <citation type="journal article" date="2016" name="Front. Microbiol.">
        <title>Genomic Resource of Rice Seed Associated Bacteria.</title>
        <authorList>
            <person name="Midha S."/>
            <person name="Bansal K."/>
            <person name="Sharma S."/>
            <person name="Kumar N."/>
            <person name="Patil P.P."/>
            <person name="Chaudhry V."/>
            <person name="Patil P.B."/>
        </authorList>
    </citation>
    <scope>NUCLEOTIDE SEQUENCE [LARGE SCALE GENOMIC DNA]</scope>
    <source>
        <strain evidence="2 3">NS220</strain>
    </source>
</reference>
<organism evidence="2 3">
    <name type="scientific">Microbacterium testaceum</name>
    <name type="common">Aureobacterium testaceum</name>
    <name type="synonym">Brevibacterium testaceum</name>
    <dbReference type="NCBI Taxonomy" id="2033"/>
    <lineage>
        <taxon>Bacteria</taxon>
        <taxon>Bacillati</taxon>
        <taxon>Actinomycetota</taxon>
        <taxon>Actinomycetes</taxon>
        <taxon>Micrococcales</taxon>
        <taxon>Microbacteriaceae</taxon>
        <taxon>Microbacterium</taxon>
    </lineage>
</organism>
<sequence>MPVIDVRVLSQGATTVLLPETGKLAITAVVAGGPRTRVTADGVIFSRTTVIDIVNGRPVREINLDPTDGGYCIEWRITTTVGGFKLVRYTEIPDVDRPVSLGALQEVDRQTFQPTPEVLAAWDTVRAGTFTAREESVSAAGRAETAAGEADTQAGDASRAAEQSAGSARDADTSSRDASGSVEAASQHAGAASRSATDASGSASAADRRATDADTSAKAAAESERKSGLSATAAGTSETNAATSERNAATSASETAESARAAAGSATDAGKAKTDTEKLKGDVEKVVQTATFLFVQQGDQPAGVLNLADVKTNAIIHRRLTGNVTGITLPTTPTPGQMITLVLTQDATGGRTLTTPAAIFGHEGMDPTLSTLPNSVDMIGLLYDGIRWWSMVPAQRGA</sequence>
<accession>A0A147EY95</accession>
<evidence type="ECO:0000313" key="3">
    <source>
        <dbReference type="Proteomes" id="UP000075025"/>
    </source>
</evidence>
<dbReference type="OrthoDB" id="4961840at2"/>
<feature type="compositionally biased region" description="Low complexity" evidence="1">
    <location>
        <begin position="139"/>
        <end position="150"/>
    </location>
</feature>
<gene>
    <name evidence="2" type="ORF">NS220_06800</name>
</gene>